<dbReference type="RefSeq" id="WP_092267051.1">
    <property type="nucleotide sequence ID" value="NZ_BJOE01000004.1"/>
</dbReference>
<dbReference type="Gene3D" id="1.25.40.20">
    <property type="entry name" value="Ankyrin repeat-containing domain"/>
    <property type="match status" value="2"/>
</dbReference>
<dbReference type="PANTHER" id="PTHR24171">
    <property type="entry name" value="ANKYRIN REPEAT DOMAIN-CONTAINING PROTEIN 39-RELATED"/>
    <property type="match status" value="1"/>
</dbReference>
<organism evidence="4 5">
    <name type="scientific">Brevibacillus centrosporus</name>
    <dbReference type="NCBI Taxonomy" id="54910"/>
    <lineage>
        <taxon>Bacteria</taxon>
        <taxon>Bacillati</taxon>
        <taxon>Bacillota</taxon>
        <taxon>Bacilli</taxon>
        <taxon>Bacillales</taxon>
        <taxon>Paenibacillaceae</taxon>
        <taxon>Brevibacillus</taxon>
    </lineage>
</organism>
<keyword evidence="5" id="KW-1185">Reference proteome</keyword>
<dbReference type="SMART" id="SM00248">
    <property type="entry name" value="ANK"/>
    <property type="match status" value="4"/>
</dbReference>
<dbReference type="Proteomes" id="UP000198915">
    <property type="component" value="Unassembled WGS sequence"/>
</dbReference>
<proteinExistence type="predicted"/>
<evidence type="ECO:0000313" key="4">
    <source>
        <dbReference type="EMBL" id="SFJ34477.1"/>
    </source>
</evidence>
<evidence type="ECO:0000256" key="3">
    <source>
        <dbReference type="PROSITE-ProRule" id="PRU00023"/>
    </source>
</evidence>
<dbReference type="PROSITE" id="PS50088">
    <property type="entry name" value="ANK_REPEAT"/>
    <property type="match status" value="3"/>
</dbReference>
<evidence type="ECO:0000313" key="5">
    <source>
        <dbReference type="Proteomes" id="UP000198915"/>
    </source>
</evidence>
<dbReference type="AlphaFoldDB" id="A0A1I3QMW9"/>
<evidence type="ECO:0000256" key="2">
    <source>
        <dbReference type="ARBA" id="ARBA00023043"/>
    </source>
</evidence>
<feature type="repeat" description="ANK" evidence="3">
    <location>
        <begin position="39"/>
        <end position="71"/>
    </location>
</feature>
<name>A0A1I3QMW9_9BACL</name>
<sequence>MATAAMIKELFQAAQTGNLAKLRELLEADSSLANIENEEGLTILGYAAHFGHKEAVALLVDHGANVQAVSHSKIAYIPSNTALHAAIAGEGDVVVIRLLLERGAKTDIFDSNGHTCLHTAAFHDEHVEIIRLLLAYGAAINEPANNEGKHTALTLALEKGNEKVAAYLRQHGAI</sequence>
<dbReference type="PROSITE" id="PS50297">
    <property type="entry name" value="ANK_REP_REGION"/>
    <property type="match status" value="2"/>
</dbReference>
<keyword evidence="1" id="KW-0677">Repeat</keyword>
<dbReference type="STRING" id="1884381.SAMN05518846_10378"/>
<dbReference type="InterPro" id="IPR002110">
    <property type="entry name" value="Ankyrin_rpt"/>
</dbReference>
<dbReference type="Pfam" id="PF12796">
    <property type="entry name" value="Ank_2"/>
    <property type="match status" value="1"/>
</dbReference>
<gene>
    <name evidence="4" type="ORF">SAMN05518846_10378</name>
</gene>
<keyword evidence="2 3" id="KW-0040">ANK repeat</keyword>
<dbReference type="InterPro" id="IPR036770">
    <property type="entry name" value="Ankyrin_rpt-contain_sf"/>
</dbReference>
<accession>A0A1I3QMW9</accession>
<dbReference type="Pfam" id="PF00023">
    <property type="entry name" value="Ank"/>
    <property type="match status" value="1"/>
</dbReference>
<feature type="repeat" description="ANK" evidence="3">
    <location>
        <begin position="112"/>
        <end position="145"/>
    </location>
</feature>
<reference evidence="5" key="1">
    <citation type="submission" date="2016-10" db="EMBL/GenBank/DDBJ databases">
        <authorList>
            <person name="Varghese N."/>
            <person name="Submissions S."/>
        </authorList>
    </citation>
    <scope>NUCLEOTIDE SEQUENCE [LARGE SCALE GENOMIC DNA]</scope>
    <source>
        <strain evidence="5">OK042</strain>
    </source>
</reference>
<dbReference type="PANTHER" id="PTHR24171:SF9">
    <property type="entry name" value="ANKYRIN REPEAT DOMAIN-CONTAINING PROTEIN 39"/>
    <property type="match status" value="1"/>
</dbReference>
<feature type="repeat" description="ANK" evidence="3">
    <location>
        <begin position="78"/>
        <end position="111"/>
    </location>
</feature>
<dbReference type="SUPFAM" id="SSF48403">
    <property type="entry name" value="Ankyrin repeat"/>
    <property type="match status" value="1"/>
</dbReference>
<protein>
    <submittedName>
        <fullName evidence="4">Ankyrin repeat</fullName>
    </submittedName>
</protein>
<dbReference type="EMBL" id="FORT01000003">
    <property type="protein sequence ID" value="SFJ34477.1"/>
    <property type="molecule type" value="Genomic_DNA"/>
</dbReference>
<evidence type="ECO:0000256" key="1">
    <source>
        <dbReference type="ARBA" id="ARBA00022737"/>
    </source>
</evidence>